<accession>A0ACA9SIZ9</accession>
<feature type="non-terminal residue" evidence="1">
    <location>
        <position position="78"/>
    </location>
</feature>
<gene>
    <name evidence="1" type="ORF">RPERSI_LOCUS31329</name>
</gene>
<name>A0ACA9SIZ9_9GLOM</name>
<dbReference type="Proteomes" id="UP000789920">
    <property type="component" value="Unassembled WGS sequence"/>
</dbReference>
<dbReference type="EMBL" id="CAJVQC010125942">
    <property type="protein sequence ID" value="CAG8840167.1"/>
    <property type="molecule type" value="Genomic_DNA"/>
</dbReference>
<organism evidence="1 2">
    <name type="scientific">Racocetra persica</name>
    <dbReference type="NCBI Taxonomy" id="160502"/>
    <lineage>
        <taxon>Eukaryota</taxon>
        <taxon>Fungi</taxon>
        <taxon>Fungi incertae sedis</taxon>
        <taxon>Mucoromycota</taxon>
        <taxon>Glomeromycotina</taxon>
        <taxon>Glomeromycetes</taxon>
        <taxon>Diversisporales</taxon>
        <taxon>Gigasporaceae</taxon>
        <taxon>Racocetra</taxon>
    </lineage>
</organism>
<proteinExistence type="predicted"/>
<feature type="non-terminal residue" evidence="1">
    <location>
        <position position="1"/>
    </location>
</feature>
<protein>
    <submittedName>
        <fullName evidence="1">5474_t:CDS:1</fullName>
    </submittedName>
</protein>
<evidence type="ECO:0000313" key="2">
    <source>
        <dbReference type="Proteomes" id="UP000789920"/>
    </source>
</evidence>
<keyword evidence="2" id="KW-1185">Reference proteome</keyword>
<reference evidence="1" key="1">
    <citation type="submission" date="2021-06" db="EMBL/GenBank/DDBJ databases">
        <authorList>
            <person name="Kallberg Y."/>
            <person name="Tangrot J."/>
            <person name="Rosling A."/>
        </authorList>
    </citation>
    <scope>NUCLEOTIDE SEQUENCE</scope>
    <source>
        <strain evidence="1">MA461A</strain>
    </source>
</reference>
<evidence type="ECO:0000313" key="1">
    <source>
        <dbReference type="EMBL" id="CAG8840167.1"/>
    </source>
</evidence>
<comment type="caution">
    <text evidence="1">The sequence shown here is derived from an EMBL/GenBank/DDBJ whole genome shotgun (WGS) entry which is preliminary data.</text>
</comment>
<sequence>EKYEYEVQRFRDDIRKKKEDIHSSAESKIDLLEEQIFKLIAKNTELKRENAKFSTKEEGFRARIVELERNAKESAENE</sequence>